<dbReference type="EMBL" id="CP089982">
    <property type="protein sequence ID" value="WXA89955.1"/>
    <property type="molecule type" value="Genomic_DNA"/>
</dbReference>
<dbReference type="CDD" id="cd13597">
    <property type="entry name" value="PBP2_lipoprotein_Tp32"/>
    <property type="match status" value="1"/>
</dbReference>
<accession>A0ABZ2JU03</accession>
<sequence>MHTRSIDKSVTRRLFLSAVTALCTTLSLGACSKEENKAGAAASSEGAAKTVTAEAKADAPLKVGASPVPHADILRFVQEKLAEKEGLKLQIVEFTDYVQPNLALNDKLIDANFFQHVPYMENFGKERNIAMVSVAKVHIEPLGIYSKKVKALADAPKGSIIAIPNDATNAGRALHLLADNGLLTLKEGAAVNATVQDIATNPKGFKVKELEAAQLPRSLDDAALAIVNGNYAIQVGLKPSKDALALEKGEGNPYANVLSVLKGQENEPRVQKLAKLLTSPEVKEFINKKYDGAVIAAF</sequence>
<keyword evidence="8" id="KW-1185">Reference proteome</keyword>
<dbReference type="InterPro" id="IPR004872">
    <property type="entry name" value="Lipoprotein_NlpA"/>
</dbReference>
<keyword evidence="2" id="KW-0732">Signal</keyword>
<protein>
    <recommendedName>
        <fullName evidence="6">Lipoprotein</fullName>
    </recommendedName>
</protein>
<dbReference type="Gene3D" id="3.40.190.10">
    <property type="entry name" value="Periplasmic binding protein-like II"/>
    <property type="match status" value="2"/>
</dbReference>
<dbReference type="InterPro" id="IPR006311">
    <property type="entry name" value="TAT_signal"/>
</dbReference>
<organism evidence="7 8">
    <name type="scientific">Pendulispora brunnea</name>
    <dbReference type="NCBI Taxonomy" id="2905690"/>
    <lineage>
        <taxon>Bacteria</taxon>
        <taxon>Pseudomonadati</taxon>
        <taxon>Myxococcota</taxon>
        <taxon>Myxococcia</taxon>
        <taxon>Myxococcales</taxon>
        <taxon>Sorangiineae</taxon>
        <taxon>Pendulisporaceae</taxon>
        <taxon>Pendulispora</taxon>
    </lineage>
</organism>
<comment type="subcellular location">
    <subcellularLocation>
        <location evidence="1">Membrane</location>
        <topology evidence="1">Lipid-anchor</topology>
    </subcellularLocation>
</comment>
<proteinExistence type="inferred from homology"/>
<reference evidence="7 8" key="1">
    <citation type="submission" date="2021-12" db="EMBL/GenBank/DDBJ databases">
        <title>Discovery of the Pendulisporaceae a myxobacterial family with distinct sporulation behavior and unique specialized metabolism.</title>
        <authorList>
            <person name="Garcia R."/>
            <person name="Popoff A."/>
            <person name="Bader C.D."/>
            <person name="Loehr J."/>
            <person name="Walesch S."/>
            <person name="Walt C."/>
            <person name="Boldt J."/>
            <person name="Bunk B."/>
            <person name="Haeckl F.J.F.P.J."/>
            <person name="Gunesch A.P."/>
            <person name="Birkelbach J."/>
            <person name="Nuebel U."/>
            <person name="Pietschmann T."/>
            <person name="Bach T."/>
            <person name="Mueller R."/>
        </authorList>
    </citation>
    <scope>NUCLEOTIDE SEQUENCE [LARGE SCALE GENOMIC DNA]</scope>
    <source>
        <strain evidence="7 8">MSr12523</strain>
    </source>
</reference>
<dbReference type="PANTHER" id="PTHR30429">
    <property type="entry name" value="D-METHIONINE-BINDING LIPOPROTEIN METQ"/>
    <property type="match status" value="1"/>
</dbReference>
<evidence type="ECO:0000313" key="8">
    <source>
        <dbReference type="Proteomes" id="UP001379533"/>
    </source>
</evidence>
<keyword evidence="4" id="KW-0564">Palmitate</keyword>
<dbReference type="PROSITE" id="PS51257">
    <property type="entry name" value="PROKAR_LIPOPROTEIN"/>
    <property type="match status" value="1"/>
</dbReference>
<dbReference type="PIRSF" id="PIRSF002854">
    <property type="entry name" value="MetQ"/>
    <property type="match status" value="1"/>
</dbReference>
<dbReference type="PROSITE" id="PS51318">
    <property type="entry name" value="TAT"/>
    <property type="match status" value="1"/>
</dbReference>
<keyword evidence="3" id="KW-0472">Membrane</keyword>
<evidence type="ECO:0000256" key="1">
    <source>
        <dbReference type="ARBA" id="ARBA00004635"/>
    </source>
</evidence>
<dbReference type="Pfam" id="PF03180">
    <property type="entry name" value="Lipoprotein_9"/>
    <property type="match status" value="1"/>
</dbReference>
<evidence type="ECO:0000313" key="7">
    <source>
        <dbReference type="EMBL" id="WXA89955.1"/>
    </source>
</evidence>
<evidence type="ECO:0000256" key="4">
    <source>
        <dbReference type="ARBA" id="ARBA00023139"/>
    </source>
</evidence>
<comment type="similarity">
    <text evidence="6">Belongs to the nlpA lipoprotein family.</text>
</comment>
<gene>
    <name evidence="7" type="ORF">LZC95_26060</name>
</gene>
<keyword evidence="5 6" id="KW-0449">Lipoprotein</keyword>
<evidence type="ECO:0000256" key="6">
    <source>
        <dbReference type="PIRNR" id="PIRNR002854"/>
    </source>
</evidence>
<evidence type="ECO:0000256" key="2">
    <source>
        <dbReference type="ARBA" id="ARBA00022729"/>
    </source>
</evidence>
<dbReference type="RefSeq" id="WP_394840568.1">
    <property type="nucleotide sequence ID" value="NZ_CP089982.1"/>
</dbReference>
<evidence type="ECO:0000256" key="3">
    <source>
        <dbReference type="ARBA" id="ARBA00023136"/>
    </source>
</evidence>
<dbReference type="PANTHER" id="PTHR30429:SF0">
    <property type="entry name" value="METHIONINE-BINDING LIPOPROTEIN METQ"/>
    <property type="match status" value="1"/>
</dbReference>
<dbReference type="Proteomes" id="UP001379533">
    <property type="component" value="Chromosome"/>
</dbReference>
<evidence type="ECO:0000256" key="5">
    <source>
        <dbReference type="ARBA" id="ARBA00023288"/>
    </source>
</evidence>
<dbReference type="SUPFAM" id="SSF53850">
    <property type="entry name" value="Periplasmic binding protein-like II"/>
    <property type="match status" value="1"/>
</dbReference>
<name>A0ABZ2JU03_9BACT</name>